<protein>
    <recommendedName>
        <fullName evidence="3">REDY-like protein HapK</fullName>
    </recommendedName>
</protein>
<evidence type="ECO:0000313" key="1">
    <source>
        <dbReference type="EMBL" id="TVV76753.1"/>
    </source>
</evidence>
<dbReference type="InterPro" id="IPR011008">
    <property type="entry name" value="Dimeric_a/b-barrel"/>
</dbReference>
<name>A0A558RBM4_9SPHN</name>
<comment type="caution">
    <text evidence="1">The sequence shown here is derived from an EMBL/GenBank/DDBJ whole genome shotgun (WGS) entry which is preliminary data.</text>
</comment>
<keyword evidence="2" id="KW-1185">Reference proteome</keyword>
<sequence length="116" mass="12808">MTAETQNGRENAMPRFLLIAINGPTSGEGDEAAYNEWYNKVHAADLMSIDGALSVRRFKIEAQNRIDKPYVNVTEVEGESAEAVMKELAEKASKFPSVIDRTSSVFVLGREITKDA</sequence>
<dbReference type="EMBL" id="VNIM01000007">
    <property type="protein sequence ID" value="TVV76753.1"/>
    <property type="molecule type" value="Genomic_DNA"/>
</dbReference>
<accession>A0A558RBM4</accession>
<organism evidence="1 2">
    <name type="scientific">Alterirhizorhabdus solaris</name>
    <dbReference type="NCBI Taxonomy" id="2529389"/>
    <lineage>
        <taxon>Bacteria</taxon>
        <taxon>Pseudomonadati</taxon>
        <taxon>Pseudomonadota</taxon>
        <taxon>Alphaproteobacteria</taxon>
        <taxon>Sphingomonadales</taxon>
        <taxon>Rhizorhabdaceae</taxon>
        <taxon>Alterirhizorhabdus</taxon>
    </lineage>
</organism>
<reference evidence="1 2" key="1">
    <citation type="submission" date="2019-07" db="EMBL/GenBank/DDBJ databases">
        <title>Sphingomonas solaris sp. nov., isolated from a solar panel from Boston, Massachusetts.</title>
        <authorList>
            <person name="Tanner K."/>
            <person name="Pascual J."/>
            <person name="Mancuso C."/>
            <person name="Pereto J."/>
            <person name="Khalil A."/>
            <person name="Vilanova C."/>
        </authorList>
    </citation>
    <scope>NUCLEOTIDE SEQUENCE [LARGE SCALE GENOMIC DNA]</scope>
    <source>
        <strain evidence="1 2">R4DWN</strain>
    </source>
</reference>
<dbReference type="OrthoDB" id="3034735at2"/>
<evidence type="ECO:0008006" key="3">
    <source>
        <dbReference type="Google" id="ProtNLM"/>
    </source>
</evidence>
<proteinExistence type="predicted"/>
<evidence type="ECO:0000313" key="2">
    <source>
        <dbReference type="Proteomes" id="UP000318681"/>
    </source>
</evidence>
<dbReference type="Gene3D" id="3.30.70.100">
    <property type="match status" value="1"/>
</dbReference>
<dbReference type="RefSeq" id="WP_145148122.1">
    <property type="nucleotide sequence ID" value="NZ_VNIM01000007.1"/>
</dbReference>
<dbReference type="Proteomes" id="UP000318681">
    <property type="component" value="Unassembled WGS sequence"/>
</dbReference>
<dbReference type="AlphaFoldDB" id="A0A558RBM4"/>
<gene>
    <name evidence="1" type="ORF">FOY91_03345</name>
</gene>
<dbReference type="SUPFAM" id="SSF54909">
    <property type="entry name" value="Dimeric alpha+beta barrel"/>
    <property type="match status" value="1"/>
</dbReference>